<keyword evidence="3 6" id="KW-0240">DNA-directed RNA polymerase</keyword>
<dbReference type="FunFam" id="1.10.10.10:FF:000199">
    <property type="entry name" value="DNA-directed RNA polymerase III subunit RPC3"/>
    <property type="match status" value="1"/>
</dbReference>
<evidence type="ECO:0000256" key="6">
    <source>
        <dbReference type="RuleBase" id="RU367076"/>
    </source>
</evidence>
<evidence type="ECO:0000259" key="8">
    <source>
        <dbReference type="Pfam" id="PF05645"/>
    </source>
</evidence>
<accession>A0A8S3VHH5</accession>
<dbReference type="Pfam" id="PF20912">
    <property type="entry name" value="RPC3_helical"/>
    <property type="match status" value="1"/>
</dbReference>
<feature type="region of interest" description="Disordered" evidence="7">
    <location>
        <begin position="185"/>
        <end position="214"/>
    </location>
</feature>
<evidence type="ECO:0000256" key="3">
    <source>
        <dbReference type="ARBA" id="ARBA00022478"/>
    </source>
</evidence>
<gene>
    <name evidence="11" type="ORF">MEDL_67991</name>
</gene>
<protein>
    <recommendedName>
        <fullName evidence="6">DNA-directed RNA polymerase III subunit RPC3</fullName>
        <shortName evidence="6">RNA polymerase III subunit C3</shortName>
    </recommendedName>
</protein>
<keyword evidence="4 6" id="KW-0804">Transcription</keyword>
<evidence type="ECO:0000313" key="11">
    <source>
        <dbReference type="EMBL" id="CAG2256663.1"/>
    </source>
</evidence>
<evidence type="ECO:0000313" key="12">
    <source>
        <dbReference type="Proteomes" id="UP000683360"/>
    </source>
</evidence>
<evidence type="ECO:0000259" key="9">
    <source>
        <dbReference type="Pfam" id="PF08221"/>
    </source>
</evidence>
<feature type="domain" description="RNA polymerase III Rpc82 C -terminal" evidence="8">
    <location>
        <begin position="149"/>
        <end position="330"/>
    </location>
</feature>
<feature type="domain" description="RNA polymerase III subunit RPC82-related helix-turn-helix" evidence="9">
    <location>
        <begin position="7"/>
        <end position="67"/>
    </location>
</feature>
<dbReference type="OrthoDB" id="272392at2759"/>
<sequence>MSHNKSNLCKSILKDNFGEVAEAVGCHLLKDNICALRYLALKSKFSLEQTKKVLCVLLQHNICDYITDSKGTLEYLIDSEIILRRIRFPNYIYCAKTLYGDAAELVAEEILQNGQMLMTQVVKNVTNKLNEALTNAGHPEIASSFVQEKFNCLVNTHFLQRCKNRTNTSNSEDVTDDLYKIPVTGSRKRKHSTDNNPVSLKKRRILDSPEKEEPDDAGIYWKANFDRFHQYMRDQLMITAIASKVDKKAGEVLRTLLRVCELKSDPYSTVTNAVTLTEIFNALPKDFGLTRKLLQIYLSMISEDSTCFISKVDESGGGMYVVNIYKALTQIATSHLESVVLERFGSKCLRIFRVLLLKKHVEQKQIEDFAMISAKEAKELLYNMFSQKFITTSEIAKTPDHAPSRTFYLFKVDIHKLAQHVLERSYKAMYNATLRKDNELTEHSWRLLDKQERVDAIIASIDQAGGDDTQKDEIEQTITPTERDQIDTVKRTVQMLETCEIQIDDTMFVLEMYLFYANQDRLLKCTQKKKK</sequence>
<evidence type="ECO:0000256" key="2">
    <source>
        <dbReference type="ARBA" id="ARBA00007206"/>
    </source>
</evidence>
<comment type="subcellular location">
    <subcellularLocation>
        <location evidence="1 6">Nucleus</location>
    </subcellularLocation>
</comment>
<evidence type="ECO:0000256" key="4">
    <source>
        <dbReference type="ARBA" id="ARBA00023163"/>
    </source>
</evidence>
<dbReference type="Gene3D" id="6.10.140.1450">
    <property type="match status" value="1"/>
</dbReference>
<dbReference type="GO" id="GO:0005666">
    <property type="term" value="C:RNA polymerase III complex"/>
    <property type="evidence" value="ECO:0007669"/>
    <property type="project" value="UniProtKB-UniRule"/>
</dbReference>
<dbReference type="InterPro" id="IPR036388">
    <property type="entry name" value="WH-like_DNA-bd_sf"/>
</dbReference>
<dbReference type="Pfam" id="PF05645">
    <property type="entry name" value="RNA_pol_Rpc82"/>
    <property type="match status" value="1"/>
</dbReference>
<dbReference type="AlphaFoldDB" id="A0A8S3VHH5"/>
<dbReference type="PANTHER" id="PTHR12949">
    <property type="entry name" value="RNA POLYMERASE III DNA DIRECTED -RELATED"/>
    <property type="match status" value="1"/>
</dbReference>
<feature type="domain" description="DNA-directed RNA polymerase III subunit RPC3 winged-helix" evidence="10">
    <location>
        <begin position="336"/>
        <end position="412"/>
    </location>
</feature>
<reference evidence="11" key="1">
    <citation type="submission" date="2021-03" db="EMBL/GenBank/DDBJ databases">
        <authorList>
            <person name="Bekaert M."/>
        </authorList>
    </citation>
    <scope>NUCLEOTIDE SEQUENCE</scope>
</reference>
<dbReference type="GO" id="GO:0003697">
    <property type="term" value="F:single-stranded DNA binding"/>
    <property type="evidence" value="ECO:0007669"/>
    <property type="project" value="UniProtKB-UniRule"/>
</dbReference>
<organism evidence="11 12">
    <name type="scientific">Mytilus edulis</name>
    <name type="common">Blue mussel</name>
    <dbReference type="NCBI Taxonomy" id="6550"/>
    <lineage>
        <taxon>Eukaryota</taxon>
        <taxon>Metazoa</taxon>
        <taxon>Spiralia</taxon>
        <taxon>Lophotrochozoa</taxon>
        <taxon>Mollusca</taxon>
        <taxon>Bivalvia</taxon>
        <taxon>Autobranchia</taxon>
        <taxon>Pteriomorphia</taxon>
        <taxon>Mytilida</taxon>
        <taxon>Mytiloidea</taxon>
        <taxon>Mytilidae</taxon>
        <taxon>Mytilinae</taxon>
        <taxon>Mytilus</taxon>
    </lineage>
</organism>
<dbReference type="Proteomes" id="UP000683360">
    <property type="component" value="Unassembled WGS sequence"/>
</dbReference>
<dbReference type="Pfam" id="PF08221">
    <property type="entry name" value="HTH_9"/>
    <property type="match status" value="1"/>
</dbReference>
<dbReference type="Pfam" id="PF22536">
    <property type="entry name" value="WHD_POLR3C"/>
    <property type="match status" value="1"/>
</dbReference>
<dbReference type="EMBL" id="CAJPWZ010003309">
    <property type="protein sequence ID" value="CAG2256663.1"/>
    <property type="molecule type" value="Genomic_DNA"/>
</dbReference>
<dbReference type="InterPro" id="IPR008806">
    <property type="entry name" value="RNA_pol_III_Rpc82_C"/>
</dbReference>
<dbReference type="InterPro" id="IPR055207">
    <property type="entry name" value="POLR3C_WHD"/>
</dbReference>
<comment type="similarity">
    <text evidence="2 6">Belongs to the eukaryotic RPC3/POLR3C RNA polymerase subunit family.</text>
</comment>
<proteinExistence type="inferred from homology"/>
<dbReference type="PANTHER" id="PTHR12949:SF0">
    <property type="entry name" value="DNA-DIRECTED RNA POLYMERASE III SUBUNIT RPC3"/>
    <property type="match status" value="1"/>
</dbReference>
<dbReference type="Gene3D" id="1.10.10.10">
    <property type="entry name" value="Winged helix-like DNA-binding domain superfamily/Winged helix DNA-binding domain"/>
    <property type="match status" value="4"/>
</dbReference>
<comment type="function">
    <text evidence="6">DNA-dependent RNA polymerase catalyzes the transcription of DNA into RNA using the four ribonucleoside triphosphates as substrates. Specific core component of RNA polymerase III which synthesizes small RNAs, such as 5S rRNA and tRNAs.</text>
</comment>
<comment type="caution">
    <text evidence="11">The sequence shown here is derived from an EMBL/GenBank/DDBJ whole genome shotgun (WGS) entry which is preliminary data.</text>
</comment>
<dbReference type="InterPro" id="IPR013197">
    <property type="entry name" value="RNA_pol_III_RPC82-rel_HTH"/>
</dbReference>
<evidence type="ECO:0000256" key="7">
    <source>
        <dbReference type="SAM" id="MobiDB-lite"/>
    </source>
</evidence>
<dbReference type="InterPro" id="IPR039748">
    <property type="entry name" value="RPC3"/>
</dbReference>
<name>A0A8S3VHH5_MYTED</name>
<keyword evidence="5 6" id="KW-0539">Nucleus</keyword>
<dbReference type="GO" id="GO:0006351">
    <property type="term" value="P:DNA-templated transcription"/>
    <property type="evidence" value="ECO:0007669"/>
    <property type="project" value="InterPro"/>
</dbReference>
<evidence type="ECO:0000256" key="5">
    <source>
        <dbReference type="ARBA" id="ARBA00023242"/>
    </source>
</evidence>
<keyword evidence="12" id="KW-1185">Reference proteome</keyword>
<evidence type="ECO:0000259" key="10">
    <source>
        <dbReference type="Pfam" id="PF22536"/>
    </source>
</evidence>
<comment type="subunit">
    <text evidence="6">Component of the RNA polymerase III (Pol III) complex consisting of 17 subunits.</text>
</comment>
<evidence type="ECO:0000256" key="1">
    <source>
        <dbReference type="ARBA" id="ARBA00004123"/>
    </source>
</evidence>